<protein>
    <submittedName>
        <fullName evidence="1">Uncharacterized protein</fullName>
    </submittedName>
</protein>
<gene>
    <name evidence="1" type="ORF">AUJ27_02045</name>
</gene>
<reference evidence="1 2" key="1">
    <citation type="journal article" date="2016" name="Environ. Microbiol.">
        <title>Genomic resolution of a cold subsurface aquifer community provides metabolic insights for novel microbes adapted to high CO concentrations.</title>
        <authorList>
            <person name="Probst A.J."/>
            <person name="Castelle C.J."/>
            <person name="Singh A."/>
            <person name="Brown C.T."/>
            <person name="Anantharaman K."/>
            <person name="Sharon I."/>
            <person name="Hug L.A."/>
            <person name="Burstein D."/>
            <person name="Emerson J.B."/>
            <person name="Thomas B.C."/>
            <person name="Banfield J.F."/>
        </authorList>
    </citation>
    <scope>NUCLEOTIDE SEQUENCE [LARGE SCALE GENOMIC DNA]</scope>
    <source>
        <strain evidence="1">CG1_02_37_44</strain>
    </source>
</reference>
<accession>A0A1J4TB08</accession>
<dbReference type="Proteomes" id="UP000183192">
    <property type="component" value="Unassembled WGS sequence"/>
</dbReference>
<dbReference type="AlphaFoldDB" id="A0A1J4TB08"/>
<dbReference type="EMBL" id="MNUU01000038">
    <property type="protein sequence ID" value="OIO07670.1"/>
    <property type="molecule type" value="Genomic_DNA"/>
</dbReference>
<evidence type="ECO:0000313" key="2">
    <source>
        <dbReference type="Proteomes" id="UP000183192"/>
    </source>
</evidence>
<evidence type="ECO:0000313" key="1">
    <source>
        <dbReference type="EMBL" id="OIO07670.1"/>
    </source>
</evidence>
<name>A0A1J4TB08_9BACT</name>
<sequence>MLPLECLFEGRKFLEQFSGCFAFDILGDLAYGNLRRNRDKNVDMIFGNMPFDYLDVVSLTYFPDQIPCSVSYPADQNGLSVFRRPDQVEFQVKNGM</sequence>
<organism evidence="1 2">
    <name type="scientific">Candidatus Falkowbacteria bacterium CG1_02_37_44</name>
    <dbReference type="NCBI Taxonomy" id="1805146"/>
    <lineage>
        <taxon>Bacteria</taxon>
        <taxon>Candidatus Falkowiibacteriota</taxon>
    </lineage>
</organism>
<proteinExistence type="predicted"/>
<dbReference type="STRING" id="1805146.AUJ27_02045"/>
<comment type="caution">
    <text evidence="1">The sequence shown here is derived from an EMBL/GenBank/DDBJ whole genome shotgun (WGS) entry which is preliminary data.</text>
</comment>